<comment type="caution">
    <text evidence="1">The sequence shown here is derived from an EMBL/GenBank/DDBJ whole genome shotgun (WGS) entry which is preliminary data.</text>
</comment>
<reference evidence="1" key="1">
    <citation type="submission" date="2019-04" db="EMBL/GenBank/DDBJ databases">
        <title>Microbes associate with the intestines of laboratory mice.</title>
        <authorList>
            <person name="Navarre W."/>
            <person name="Wong E."/>
            <person name="Huang K.C."/>
            <person name="Tropini C."/>
            <person name="Ng K."/>
            <person name="Yu B."/>
        </authorList>
    </citation>
    <scope>NUCLEOTIDE SEQUENCE</scope>
    <source>
        <strain evidence="1">NM86_A22</strain>
    </source>
</reference>
<proteinExistence type="predicted"/>
<gene>
    <name evidence="1" type="ORF">E5990_05575</name>
</gene>
<organism evidence="1 2">
    <name type="scientific">Muribaculum caecicola</name>
    <dbReference type="NCBI Taxonomy" id="3038144"/>
    <lineage>
        <taxon>Bacteria</taxon>
        <taxon>Pseudomonadati</taxon>
        <taxon>Bacteroidota</taxon>
        <taxon>Bacteroidia</taxon>
        <taxon>Bacteroidales</taxon>
        <taxon>Muribaculaceae</taxon>
        <taxon>Muribaculum</taxon>
    </lineage>
</organism>
<name>A0AC61S5F7_9BACT</name>
<evidence type="ECO:0000313" key="2">
    <source>
        <dbReference type="Proteomes" id="UP000305401"/>
    </source>
</evidence>
<dbReference type="Proteomes" id="UP000305401">
    <property type="component" value="Unassembled WGS sequence"/>
</dbReference>
<protein>
    <submittedName>
        <fullName evidence="1">DUF4491 family protein</fullName>
    </submittedName>
</protein>
<evidence type="ECO:0000313" key="1">
    <source>
        <dbReference type="EMBL" id="THG51875.1"/>
    </source>
</evidence>
<sequence length="102" mass="11621">MTEFLSTHSLTGLAIGLCTFLIIGMCHPLVIKGEYYFGVKCWWAFLIGGIACFIGALLVENIFWQSLLGVGAFSLFWSIKEIFEQRQRVNKGWFPRNPNRNS</sequence>
<keyword evidence="2" id="KW-1185">Reference proteome</keyword>
<dbReference type="EMBL" id="SSTG01000052">
    <property type="protein sequence ID" value="THG51875.1"/>
    <property type="molecule type" value="Genomic_DNA"/>
</dbReference>
<accession>A0AC61S5F7</accession>